<proteinExistence type="predicted"/>
<dbReference type="OrthoDB" id="10524169at2759"/>
<sequence>MKPVPRAELESLQNAGGYGGNPLLSTDFIDEIDVDQLVAELGSQASSLLPEGGGFFPENTFMETVRGATELKESPAIQRGVVAPVYSEESAEAAYAAFGAGARRHSSGAGLGSRPSASAEVAETPLYEASSLGKRPSVLASRAVSRSRSLAASMAAAAGSATELRIQFEERLRKLEQDYIELCRYVNEIQANTAIERHAELHRLQRDNAELAALNRRLAEELARMQKRLQESHNGAQS</sequence>
<name>A0A7J7IR27_9RHOD</name>
<gene>
    <name evidence="2" type="ORF">F1559_004817</name>
</gene>
<dbReference type="AlphaFoldDB" id="A0A7J7IR27"/>
<evidence type="ECO:0000313" key="3">
    <source>
        <dbReference type="Proteomes" id="UP000530660"/>
    </source>
</evidence>
<keyword evidence="3" id="KW-1185">Reference proteome</keyword>
<dbReference type="Proteomes" id="UP000530660">
    <property type="component" value="Unassembled WGS sequence"/>
</dbReference>
<comment type="caution">
    <text evidence="2">The sequence shown here is derived from an EMBL/GenBank/DDBJ whole genome shotgun (WGS) entry which is preliminary data.</text>
</comment>
<organism evidence="2 3">
    <name type="scientific">Cyanidiococcus yangmingshanensis</name>
    <dbReference type="NCBI Taxonomy" id="2690220"/>
    <lineage>
        <taxon>Eukaryota</taxon>
        <taxon>Rhodophyta</taxon>
        <taxon>Bangiophyceae</taxon>
        <taxon>Cyanidiales</taxon>
        <taxon>Cyanidiaceae</taxon>
        <taxon>Cyanidiococcus</taxon>
    </lineage>
</organism>
<accession>A0A7J7IR27</accession>
<evidence type="ECO:0000256" key="1">
    <source>
        <dbReference type="SAM" id="Coils"/>
    </source>
</evidence>
<evidence type="ECO:0000313" key="2">
    <source>
        <dbReference type="EMBL" id="KAF6004997.1"/>
    </source>
</evidence>
<feature type="coiled-coil region" evidence="1">
    <location>
        <begin position="158"/>
        <end position="235"/>
    </location>
</feature>
<dbReference type="EMBL" id="VWRR01000002">
    <property type="protein sequence ID" value="KAF6004997.1"/>
    <property type="molecule type" value="Genomic_DNA"/>
</dbReference>
<reference evidence="2 3" key="1">
    <citation type="journal article" date="2020" name="J. Phycol.">
        <title>Comparative genome analysis reveals Cyanidiococcus gen. nov., a new extremophilic red algal genus sister to Cyanidioschyzon (Cyanidioschyzonaceae, Rhodophyta).</title>
        <authorList>
            <person name="Liu S.-L."/>
            <person name="Chiang Y.-R."/>
            <person name="Yoon H.S."/>
            <person name="Fu H.-Y."/>
        </authorList>
    </citation>
    <scope>NUCLEOTIDE SEQUENCE [LARGE SCALE GENOMIC DNA]</scope>
    <source>
        <strain evidence="2 3">THAL066</strain>
    </source>
</reference>
<protein>
    <submittedName>
        <fullName evidence="2">Uncharacterized protein</fullName>
    </submittedName>
</protein>
<keyword evidence="1" id="KW-0175">Coiled coil</keyword>